<comment type="caution">
    <text evidence="1">The sequence shown here is derived from an EMBL/GenBank/DDBJ whole genome shotgun (WGS) entry which is preliminary data.</text>
</comment>
<evidence type="ECO:0000313" key="1">
    <source>
        <dbReference type="EMBL" id="PRQ35034.1"/>
    </source>
</evidence>
<dbReference type="Gramene" id="PRQ35034">
    <property type="protein sequence ID" value="PRQ35034"/>
    <property type="gene ID" value="RchiOBHm_Chr5g0075631"/>
</dbReference>
<keyword evidence="2" id="KW-1185">Reference proteome</keyword>
<organism evidence="1 2">
    <name type="scientific">Rosa chinensis</name>
    <name type="common">China rose</name>
    <dbReference type="NCBI Taxonomy" id="74649"/>
    <lineage>
        <taxon>Eukaryota</taxon>
        <taxon>Viridiplantae</taxon>
        <taxon>Streptophyta</taxon>
        <taxon>Embryophyta</taxon>
        <taxon>Tracheophyta</taxon>
        <taxon>Spermatophyta</taxon>
        <taxon>Magnoliopsida</taxon>
        <taxon>eudicotyledons</taxon>
        <taxon>Gunneridae</taxon>
        <taxon>Pentapetalae</taxon>
        <taxon>rosids</taxon>
        <taxon>fabids</taxon>
        <taxon>Rosales</taxon>
        <taxon>Rosaceae</taxon>
        <taxon>Rosoideae</taxon>
        <taxon>Rosoideae incertae sedis</taxon>
        <taxon>Rosa</taxon>
    </lineage>
</organism>
<dbReference type="Proteomes" id="UP000238479">
    <property type="component" value="Chromosome 5"/>
</dbReference>
<reference evidence="1 2" key="1">
    <citation type="journal article" date="2018" name="Nat. Genet.">
        <title>The Rosa genome provides new insights in the design of modern roses.</title>
        <authorList>
            <person name="Bendahmane M."/>
        </authorList>
    </citation>
    <scope>NUCLEOTIDE SEQUENCE [LARGE SCALE GENOMIC DNA]</scope>
    <source>
        <strain evidence="2">cv. Old Blush</strain>
    </source>
</reference>
<evidence type="ECO:0000313" key="2">
    <source>
        <dbReference type="Proteomes" id="UP000238479"/>
    </source>
</evidence>
<protein>
    <submittedName>
        <fullName evidence="1">Uncharacterized protein</fullName>
    </submittedName>
</protein>
<dbReference type="AlphaFoldDB" id="A0A2P6QLI0"/>
<dbReference type="EMBL" id="PDCK01000043">
    <property type="protein sequence ID" value="PRQ35034.1"/>
    <property type="molecule type" value="Genomic_DNA"/>
</dbReference>
<proteinExistence type="predicted"/>
<sequence length="58" mass="6185">MRLKCDGIACSMATDGKDIVPLPTAPVEPDPSVPIGPTAPTSAHPHRALFSLRRLICY</sequence>
<gene>
    <name evidence="1" type="ORF">RchiOBHm_Chr5g0075631</name>
</gene>
<accession>A0A2P6QLI0</accession>
<name>A0A2P6QLI0_ROSCH</name>